<feature type="transmembrane region" description="Helical" evidence="1">
    <location>
        <begin position="171"/>
        <end position="193"/>
    </location>
</feature>
<name>A0A371D252_9APHY</name>
<keyword evidence="4" id="KW-1185">Reference proteome</keyword>
<feature type="transmembrane region" description="Helical" evidence="1">
    <location>
        <begin position="214"/>
        <end position="234"/>
    </location>
</feature>
<dbReference type="Proteomes" id="UP000256964">
    <property type="component" value="Unassembled WGS sequence"/>
</dbReference>
<dbReference type="InterPro" id="IPR045340">
    <property type="entry name" value="DUF6533"/>
</dbReference>
<sequence>MSNTPELLRDAISDLYMLKLTKDAALVSLTYLIMDVASTFDDEVALMWPSDLTFMKIIFFINRYSPFVDSSLSTYLVLVARHTEVCRGLWITLVSFFMLGLFASETIIIVRTLAIWNFDKVVLAITTLVTGGALVVVLTTMSQYMRSIRYPDDGLIAVTGCSIGISDKEGWTLFVVVVIMETTLIALTILRHLQMRAGGPKAGPVMKTMYRDGLFFYAIMLGISIGNLVCMIAAPVAVSALVQLPLRVIHSTLCSRVLFNLRKAALRSSSLSLTLDTGVMFNIMGLDSPCHAGPDPLGLRSFDELNHEIDSC</sequence>
<feature type="transmembrane region" description="Helical" evidence="1">
    <location>
        <begin position="88"/>
        <end position="110"/>
    </location>
</feature>
<evidence type="ECO:0000256" key="1">
    <source>
        <dbReference type="SAM" id="Phobius"/>
    </source>
</evidence>
<gene>
    <name evidence="3" type="ORF">OH76DRAFT_823436</name>
</gene>
<keyword evidence="1" id="KW-0472">Membrane</keyword>
<dbReference type="AlphaFoldDB" id="A0A371D252"/>
<keyword evidence="1" id="KW-1133">Transmembrane helix</keyword>
<evidence type="ECO:0000313" key="3">
    <source>
        <dbReference type="EMBL" id="RDX46626.1"/>
    </source>
</evidence>
<dbReference type="EMBL" id="KZ857425">
    <property type="protein sequence ID" value="RDX46626.1"/>
    <property type="molecule type" value="Genomic_DNA"/>
</dbReference>
<dbReference type="STRING" id="139420.A0A371D252"/>
<organism evidence="3 4">
    <name type="scientific">Lentinus brumalis</name>
    <dbReference type="NCBI Taxonomy" id="2498619"/>
    <lineage>
        <taxon>Eukaryota</taxon>
        <taxon>Fungi</taxon>
        <taxon>Dikarya</taxon>
        <taxon>Basidiomycota</taxon>
        <taxon>Agaricomycotina</taxon>
        <taxon>Agaricomycetes</taxon>
        <taxon>Polyporales</taxon>
        <taxon>Polyporaceae</taxon>
        <taxon>Lentinus</taxon>
    </lineage>
</organism>
<proteinExistence type="predicted"/>
<feature type="domain" description="DUF6533" evidence="2">
    <location>
        <begin position="25"/>
        <end position="68"/>
    </location>
</feature>
<evidence type="ECO:0000259" key="2">
    <source>
        <dbReference type="Pfam" id="PF20151"/>
    </source>
</evidence>
<protein>
    <recommendedName>
        <fullName evidence="2">DUF6533 domain-containing protein</fullName>
    </recommendedName>
</protein>
<accession>A0A371D252</accession>
<dbReference type="OrthoDB" id="3350812at2759"/>
<evidence type="ECO:0000313" key="4">
    <source>
        <dbReference type="Proteomes" id="UP000256964"/>
    </source>
</evidence>
<reference evidence="3 4" key="1">
    <citation type="journal article" date="2018" name="Biotechnol. Biofuels">
        <title>Integrative visual omics of the white-rot fungus Polyporus brumalis exposes the biotechnological potential of its oxidative enzymes for delignifying raw plant biomass.</title>
        <authorList>
            <person name="Miyauchi S."/>
            <person name="Rancon A."/>
            <person name="Drula E."/>
            <person name="Hage H."/>
            <person name="Chaduli D."/>
            <person name="Favel A."/>
            <person name="Grisel S."/>
            <person name="Henrissat B."/>
            <person name="Herpoel-Gimbert I."/>
            <person name="Ruiz-Duenas F.J."/>
            <person name="Chevret D."/>
            <person name="Hainaut M."/>
            <person name="Lin J."/>
            <person name="Wang M."/>
            <person name="Pangilinan J."/>
            <person name="Lipzen A."/>
            <person name="Lesage-Meessen L."/>
            <person name="Navarro D."/>
            <person name="Riley R."/>
            <person name="Grigoriev I.V."/>
            <person name="Zhou S."/>
            <person name="Raouche S."/>
            <person name="Rosso M.N."/>
        </authorList>
    </citation>
    <scope>NUCLEOTIDE SEQUENCE [LARGE SCALE GENOMIC DNA]</scope>
    <source>
        <strain evidence="3 4">BRFM 1820</strain>
    </source>
</reference>
<dbReference type="Pfam" id="PF20151">
    <property type="entry name" value="DUF6533"/>
    <property type="match status" value="1"/>
</dbReference>
<keyword evidence="1" id="KW-0812">Transmembrane</keyword>
<feature type="transmembrane region" description="Helical" evidence="1">
    <location>
        <begin position="122"/>
        <end position="145"/>
    </location>
</feature>